<dbReference type="InterPro" id="IPR003362">
    <property type="entry name" value="Bact_transf"/>
</dbReference>
<dbReference type="PANTHER" id="PTHR30576:SF0">
    <property type="entry name" value="UNDECAPRENYL-PHOSPHATE N-ACETYLGALACTOSAMINYL 1-PHOSPHATE TRANSFERASE-RELATED"/>
    <property type="match status" value="1"/>
</dbReference>
<name>A0ABP3VW35_CLOSU</name>
<keyword evidence="5" id="KW-1185">Reference proteome</keyword>
<reference evidence="5" key="1">
    <citation type="journal article" date="2019" name="Int. J. Syst. Evol. Microbiol.">
        <title>The Global Catalogue of Microorganisms (GCM) 10K type strain sequencing project: providing services to taxonomists for standard genome sequencing and annotation.</title>
        <authorList>
            <consortium name="The Broad Institute Genomics Platform"/>
            <consortium name="The Broad Institute Genome Sequencing Center for Infectious Disease"/>
            <person name="Wu L."/>
            <person name="Ma J."/>
        </authorList>
    </citation>
    <scope>NUCLEOTIDE SEQUENCE [LARGE SCALE GENOMIC DNA]</scope>
    <source>
        <strain evidence="5">JCM 1417</strain>
    </source>
</reference>
<gene>
    <name evidence="4" type="ORF">GCM10008908_07760</name>
</gene>
<comment type="similarity">
    <text evidence="1">Belongs to the bacterial sugar transferase family.</text>
</comment>
<comment type="caution">
    <text evidence="4">The sequence shown here is derived from an EMBL/GenBank/DDBJ whole genome shotgun (WGS) entry which is preliminary data.</text>
</comment>
<organism evidence="4 5">
    <name type="scientific">Clostridium subterminale</name>
    <dbReference type="NCBI Taxonomy" id="1550"/>
    <lineage>
        <taxon>Bacteria</taxon>
        <taxon>Bacillati</taxon>
        <taxon>Bacillota</taxon>
        <taxon>Clostridia</taxon>
        <taxon>Eubacteriales</taxon>
        <taxon>Clostridiaceae</taxon>
        <taxon>Clostridium</taxon>
    </lineage>
</organism>
<dbReference type="RefSeq" id="WP_343823804.1">
    <property type="nucleotide sequence ID" value="NZ_BAAACI010000001.1"/>
</dbReference>
<evidence type="ECO:0000256" key="2">
    <source>
        <dbReference type="SAM" id="Phobius"/>
    </source>
</evidence>
<dbReference type="Pfam" id="PF02397">
    <property type="entry name" value="Bac_transf"/>
    <property type="match status" value="1"/>
</dbReference>
<keyword evidence="2" id="KW-1133">Transmembrane helix</keyword>
<dbReference type="Proteomes" id="UP001501047">
    <property type="component" value="Unassembled WGS sequence"/>
</dbReference>
<evidence type="ECO:0000256" key="1">
    <source>
        <dbReference type="ARBA" id="ARBA00006464"/>
    </source>
</evidence>
<feature type="transmembrane region" description="Helical" evidence="2">
    <location>
        <begin position="34"/>
        <end position="58"/>
    </location>
</feature>
<protein>
    <submittedName>
        <fullName evidence="4">Sugar transferase</fullName>
    </submittedName>
</protein>
<proteinExistence type="inferred from homology"/>
<keyword evidence="2" id="KW-0812">Transmembrane</keyword>
<accession>A0ABP3VW35</accession>
<sequence length="217" mass="25173">MLELKKEISIITSSEEYSINNMFWIKVYEKTKRVLDIILCLIVFPLGIVLVAIATIFIKIESKGPVFYIQERLGKSGKVFKLYKLRSMIVDAEKEGARWAEKNDPRVTKVGKFIRKTRVDEIPQLWNIFKGDMSIVGPRPERKVFYDKFECEGIPYRKRLLVTPGLTGFAQVNGGYEMSPEEKLEWDMEYIRERSVITDIKIMFKTVAIVFTGNGSR</sequence>
<dbReference type="GO" id="GO:0016740">
    <property type="term" value="F:transferase activity"/>
    <property type="evidence" value="ECO:0007669"/>
    <property type="project" value="UniProtKB-KW"/>
</dbReference>
<evidence type="ECO:0000259" key="3">
    <source>
        <dbReference type="Pfam" id="PF02397"/>
    </source>
</evidence>
<dbReference type="PANTHER" id="PTHR30576">
    <property type="entry name" value="COLANIC BIOSYNTHESIS UDP-GLUCOSE LIPID CARRIER TRANSFERASE"/>
    <property type="match status" value="1"/>
</dbReference>
<evidence type="ECO:0000313" key="5">
    <source>
        <dbReference type="Proteomes" id="UP001501047"/>
    </source>
</evidence>
<dbReference type="EMBL" id="BAAACI010000001">
    <property type="protein sequence ID" value="GAA0768016.1"/>
    <property type="molecule type" value="Genomic_DNA"/>
</dbReference>
<evidence type="ECO:0000313" key="4">
    <source>
        <dbReference type="EMBL" id="GAA0768016.1"/>
    </source>
</evidence>
<feature type="domain" description="Bacterial sugar transferase" evidence="3">
    <location>
        <begin position="32"/>
        <end position="211"/>
    </location>
</feature>
<keyword evidence="2" id="KW-0472">Membrane</keyword>
<keyword evidence="4" id="KW-0808">Transferase</keyword>